<accession>A0ABQ1MFA8</accession>
<name>A0ABQ1MFA8_9SPHI</name>
<protein>
    <recommendedName>
        <fullName evidence="3">DUF4249 family protein</fullName>
    </recommendedName>
</protein>
<dbReference type="Proteomes" id="UP000597338">
    <property type="component" value="Unassembled WGS sequence"/>
</dbReference>
<dbReference type="EMBL" id="BMIK01000014">
    <property type="protein sequence ID" value="GGC39564.1"/>
    <property type="molecule type" value="Genomic_DNA"/>
</dbReference>
<gene>
    <name evidence="1" type="ORF">GCM10011386_34570</name>
</gene>
<reference evidence="2" key="1">
    <citation type="journal article" date="2019" name="Int. J. Syst. Evol. Microbiol.">
        <title>The Global Catalogue of Microorganisms (GCM) 10K type strain sequencing project: providing services to taxonomists for standard genome sequencing and annotation.</title>
        <authorList>
            <consortium name="The Broad Institute Genomics Platform"/>
            <consortium name="The Broad Institute Genome Sequencing Center for Infectious Disease"/>
            <person name="Wu L."/>
            <person name="Ma J."/>
        </authorList>
    </citation>
    <scope>NUCLEOTIDE SEQUENCE [LARGE SCALE GENOMIC DNA]</scope>
    <source>
        <strain evidence="2">CGMCC 1.15342</strain>
    </source>
</reference>
<evidence type="ECO:0000313" key="1">
    <source>
        <dbReference type="EMBL" id="GGC39564.1"/>
    </source>
</evidence>
<keyword evidence="2" id="KW-1185">Reference proteome</keyword>
<dbReference type="RefSeq" id="WP_188752719.1">
    <property type="nucleotide sequence ID" value="NZ_BMIK01000014.1"/>
</dbReference>
<evidence type="ECO:0000313" key="2">
    <source>
        <dbReference type="Proteomes" id="UP000597338"/>
    </source>
</evidence>
<sequence length="267" mass="29535">MKTLLISLTLGGCISLLSCKDDFFSPDDRQSDDIHSRIELDMPKPDGTGKNTVLETDESLTVASNRPITLRVDNPFETVSHVEWMVNGEKIGEGNNLETTLTEIGVHKLTVNYRIGKGRYHREVDVYTYVTKRLSFHITPEQNLCGRVAIGITQHLPNGGKIGPGYSKATVQEICTADGRKTATAANIEVNFFSQTPKLEVELIEPREVKDDSRTRFCVLIFFCIGGSPGSQIAAAQLYETYTYEGEALNQLKAGTYRSGACEITIH</sequence>
<proteinExistence type="predicted"/>
<dbReference type="PROSITE" id="PS51257">
    <property type="entry name" value="PROKAR_LIPOPROTEIN"/>
    <property type="match status" value="1"/>
</dbReference>
<evidence type="ECO:0008006" key="3">
    <source>
        <dbReference type="Google" id="ProtNLM"/>
    </source>
</evidence>
<comment type="caution">
    <text evidence="1">The sequence shown here is derived from an EMBL/GenBank/DDBJ whole genome shotgun (WGS) entry which is preliminary data.</text>
</comment>
<organism evidence="1 2">
    <name type="scientific">Parapedobacter defluvii</name>
    <dbReference type="NCBI Taxonomy" id="2045106"/>
    <lineage>
        <taxon>Bacteria</taxon>
        <taxon>Pseudomonadati</taxon>
        <taxon>Bacteroidota</taxon>
        <taxon>Sphingobacteriia</taxon>
        <taxon>Sphingobacteriales</taxon>
        <taxon>Sphingobacteriaceae</taxon>
        <taxon>Parapedobacter</taxon>
    </lineage>
</organism>